<feature type="non-terminal residue" evidence="1">
    <location>
        <position position="74"/>
    </location>
</feature>
<dbReference type="SUPFAM" id="SSF52540">
    <property type="entry name" value="P-loop containing nucleoside triphosphate hydrolases"/>
    <property type="match status" value="1"/>
</dbReference>
<name>A0A367LXJ3_PSEAI</name>
<dbReference type="InterPro" id="IPR027417">
    <property type="entry name" value="P-loop_NTPase"/>
</dbReference>
<reference evidence="1 2" key="1">
    <citation type="submission" date="2018-07" db="EMBL/GenBank/DDBJ databases">
        <title>Mechanisms of high-level aminoglycoside resistance among Gram-negative pathogens in Brazil.</title>
        <authorList>
            <person name="Ballaben A.S."/>
            <person name="Darini A.L.C."/>
            <person name="Doi Y."/>
        </authorList>
    </citation>
    <scope>NUCLEOTIDE SEQUENCE [LARGE SCALE GENOMIC DNA]</scope>
    <source>
        <strain evidence="1 2">B2-305</strain>
    </source>
</reference>
<dbReference type="Proteomes" id="UP000253594">
    <property type="component" value="Unassembled WGS sequence"/>
</dbReference>
<dbReference type="AlphaFoldDB" id="A0A367LXJ3"/>
<proteinExistence type="predicted"/>
<dbReference type="EMBL" id="QORE01002780">
    <property type="protein sequence ID" value="RCI69731.1"/>
    <property type="molecule type" value="Genomic_DNA"/>
</dbReference>
<dbReference type="Pfam" id="PF04257">
    <property type="entry name" value="Exonuc_V_gamma"/>
    <property type="match status" value="1"/>
</dbReference>
<organism evidence="1 2">
    <name type="scientific">Pseudomonas aeruginosa</name>
    <dbReference type="NCBI Taxonomy" id="287"/>
    <lineage>
        <taxon>Bacteria</taxon>
        <taxon>Pseudomonadati</taxon>
        <taxon>Pseudomonadota</taxon>
        <taxon>Gammaproteobacteria</taxon>
        <taxon>Pseudomonadales</taxon>
        <taxon>Pseudomonadaceae</taxon>
        <taxon>Pseudomonas</taxon>
    </lineage>
</organism>
<sequence length="74" mass="8023">MPEPLGTTALTPGFMIVHGNRLDDLRDLAVSWMRRYPLAPLESERVLVHSNGIAQWLKLALAEDPREDGGGGGG</sequence>
<comment type="caution">
    <text evidence="1">The sequence shown here is derived from an EMBL/GenBank/DDBJ whole genome shotgun (WGS) entry which is preliminary data.</text>
</comment>
<dbReference type="Gene3D" id="3.40.50.10930">
    <property type="match status" value="1"/>
</dbReference>
<evidence type="ECO:0000313" key="1">
    <source>
        <dbReference type="EMBL" id="RCI69731.1"/>
    </source>
</evidence>
<evidence type="ECO:0000313" key="2">
    <source>
        <dbReference type="Proteomes" id="UP000253594"/>
    </source>
</evidence>
<gene>
    <name evidence="1" type="ORF">DT376_38390</name>
</gene>
<protein>
    <submittedName>
        <fullName evidence="1">Uncharacterized protein</fullName>
    </submittedName>
</protein>
<accession>A0A367LXJ3</accession>